<name>A0AA46BMC5_9MICO</name>
<dbReference type="Proteomes" id="UP000254118">
    <property type="component" value="Unassembled WGS sequence"/>
</dbReference>
<dbReference type="EMBL" id="UFYA01000001">
    <property type="protein sequence ID" value="STD06819.1"/>
    <property type="molecule type" value="Genomic_DNA"/>
</dbReference>
<organism evidence="1 2">
    <name type="scientific">Dermatophilus congolensis</name>
    <dbReference type="NCBI Taxonomy" id="1863"/>
    <lineage>
        <taxon>Bacteria</taxon>
        <taxon>Bacillati</taxon>
        <taxon>Actinomycetota</taxon>
        <taxon>Actinomycetes</taxon>
        <taxon>Micrococcales</taxon>
        <taxon>Dermatophilaceae</taxon>
        <taxon>Dermatophilus</taxon>
    </lineage>
</organism>
<evidence type="ECO:0000313" key="1">
    <source>
        <dbReference type="EMBL" id="STD06819.1"/>
    </source>
</evidence>
<gene>
    <name evidence="1" type="ORF">NCTC7915_00688</name>
</gene>
<accession>A0AA46BMC5</accession>
<protein>
    <submittedName>
        <fullName evidence="1">Uncharacterized protein</fullName>
    </submittedName>
</protein>
<proteinExistence type="predicted"/>
<reference evidence="1 2" key="1">
    <citation type="submission" date="2018-06" db="EMBL/GenBank/DDBJ databases">
        <authorList>
            <consortium name="Pathogen Informatics"/>
            <person name="Doyle S."/>
        </authorList>
    </citation>
    <scope>NUCLEOTIDE SEQUENCE [LARGE SCALE GENOMIC DNA]</scope>
    <source>
        <strain evidence="1 2">NCTC7915</strain>
    </source>
</reference>
<sequence>MRWERLFSDLEGMADEQDRAFLESEIADRVRRELARVELSDRLRANDGRICLVLRGGRMLSGDLIDAGADWLLMENREQVLVPLHAVMEINGLGRAVAAPSDMRKRLSMSHALRVIARHRVPVAVEDEMRRVRTGTIDIVGADFFELAGHAPDVPRSARYVQGVKIVPFSAVVAVTTLANQRNSSAESSALWGDSAR</sequence>
<dbReference type="AlphaFoldDB" id="A0AA46BMC5"/>
<evidence type="ECO:0000313" key="2">
    <source>
        <dbReference type="Proteomes" id="UP000254118"/>
    </source>
</evidence>
<comment type="caution">
    <text evidence="1">The sequence shown here is derived from an EMBL/GenBank/DDBJ whole genome shotgun (WGS) entry which is preliminary data.</text>
</comment>
<dbReference type="RefSeq" id="WP_115029849.1">
    <property type="nucleotide sequence ID" value="NZ_UFYA01000001.1"/>
</dbReference>